<accession>A0ABW9JMY6</accession>
<evidence type="ECO:0000313" key="3">
    <source>
        <dbReference type="Proteomes" id="UP001517367"/>
    </source>
</evidence>
<gene>
    <name evidence="2" type="ORF">E5L68_020620</name>
</gene>
<dbReference type="EMBL" id="SRMP02000052">
    <property type="protein sequence ID" value="MFN0293792.1"/>
    <property type="molecule type" value="Genomic_DNA"/>
</dbReference>
<evidence type="ECO:0000313" key="2">
    <source>
        <dbReference type="EMBL" id="MFN0293792.1"/>
    </source>
</evidence>
<dbReference type="Proteomes" id="UP001517367">
    <property type="component" value="Unassembled WGS sequence"/>
</dbReference>
<organism evidence="2 3">
    <name type="scientific">Pedobacter helvus</name>
    <dbReference type="NCBI Taxonomy" id="2563444"/>
    <lineage>
        <taxon>Bacteria</taxon>
        <taxon>Pseudomonadati</taxon>
        <taxon>Bacteroidota</taxon>
        <taxon>Sphingobacteriia</taxon>
        <taxon>Sphingobacteriales</taxon>
        <taxon>Sphingobacteriaceae</taxon>
        <taxon>Pedobacter</taxon>
    </lineage>
</organism>
<protein>
    <submittedName>
        <fullName evidence="2">DUF5017 domain-containing protein</fullName>
    </submittedName>
</protein>
<dbReference type="Pfam" id="PF16409">
    <property type="entry name" value="DUF5017"/>
    <property type="match status" value="1"/>
</dbReference>
<proteinExistence type="predicted"/>
<name>A0ABW9JMY6_9SPHI</name>
<keyword evidence="3" id="KW-1185">Reference proteome</keyword>
<dbReference type="InterPro" id="IPR032185">
    <property type="entry name" value="DUF5017"/>
</dbReference>
<feature type="domain" description="DUF5017" evidence="1">
    <location>
        <begin position="15"/>
        <end position="188"/>
    </location>
</feature>
<comment type="caution">
    <text evidence="2">The sequence shown here is derived from an EMBL/GenBank/DDBJ whole genome shotgun (WGS) entry which is preliminary data.</text>
</comment>
<dbReference type="RefSeq" id="WP_171046969.1">
    <property type="nucleotide sequence ID" value="NZ_SRMP02000052.1"/>
</dbReference>
<evidence type="ECO:0000259" key="1">
    <source>
        <dbReference type="Pfam" id="PF16409"/>
    </source>
</evidence>
<reference evidence="2 3" key="1">
    <citation type="submission" date="2024-12" db="EMBL/GenBank/DDBJ databases">
        <authorList>
            <person name="Hu S."/>
        </authorList>
    </citation>
    <scope>NUCLEOTIDE SEQUENCE [LARGE SCALE GENOMIC DNA]</scope>
    <source>
        <strain evidence="2 3">P-25</strain>
    </source>
</reference>
<sequence length="312" mass="34551">MRKLIFLFIVLIFFSCKKEVDDVTFDVSVKSSGALQAGQPVVFNIVGNPNYVTFYSGENGGNYDHRNTTNLNETSMKAFLRFTAKVESAAANNSLSLLMSDSFKGLVANNYKADSTAIVDGTWDELTTIAALPTTQNQEKNIEVDITGYLNKQATVAFKYAPTPSATVQQPKWTISNFRIVLQLANGYERESQDSLRRGFLPFDFNNKTAPYTNSAAAGRWNITANQKSFVMTNTAAGLTQTSNLDYAISRPMLLNTVSPDFGVTVKSVKDRINSYSYVFEKSGVYDVVFVAKNADSKSEKEIIKRITVDVK</sequence>
<dbReference type="PROSITE" id="PS51257">
    <property type="entry name" value="PROKAR_LIPOPROTEIN"/>
    <property type="match status" value="1"/>
</dbReference>